<feature type="region of interest" description="Disordered" evidence="1">
    <location>
        <begin position="1"/>
        <end position="23"/>
    </location>
</feature>
<dbReference type="InterPro" id="IPR036047">
    <property type="entry name" value="F-box-like_dom_sf"/>
</dbReference>
<sequence length="433" mass="47842">MAGGGSPTYPPPAKRQKKSSATTAASLGDDVLLEIFMRLTSLATHVGAAHTCRAWRRAVASSRDFRRRFRETHPAPLLGLFFDPPGSVQDPALPVFPSFVPSRGSDRDQAAAVRGGDFFLASLQECPGGLHGWDILDCRGGYILVGNSEKKTMAVLNPMARRSERFLDLGHGHHEEDTLHGTRGFPLVSHDACHLCCSDSEVSLDARLLCSEEDPKSFRVVIVAHDKSSRVRATVFSSDTGEWSVHPWVDVPPIPLPERFKLWLLNSNMQANGMLCWAYNDLTHMLTLDTATMEFSVAELPQCVKARECSFVVGETVDGTPCVVYAMKFRVCLFLQTMDGDGVKKWVMDKATSGGKHSELKVVAVRDGFAYLATSVRYRFDTSLSWVLSLCLGTMQLEKLFQRPYECCVHPYVMAWPLSLVGNYGCFALEDGP</sequence>
<dbReference type="STRING" id="4540.A0A3L6R0P2"/>
<dbReference type="EMBL" id="PQIB02000010">
    <property type="protein sequence ID" value="RLM93069.1"/>
    <property type="molecule type" value="Genomic_DNA"/>
</dbReference>
<name>A0A3L6R0P2_PANMI</name>
<feature type="domain" description="F-box protein AT5G49610-like beta-propeller" evidence="3">
    <location>
        <begin position="135"/>
        <end position="417"/>
    </location>
</feature>
<dbReference type="OrthoDB" id="602193at2759"/>
<reference evidence="5" key="1">
    <citation type="journal article" date="2019" name="Nat. Commun.">
        <title>The genome of broomcorn millet.</title>
        <authorList>
            <person name="Zou C."/>
            <person name="Miki D."/>
            <person name="Li D."/>
            <person name="Tang Q."/>
            <person name="Xiao L."/>
            <person name="Rajput S."/>
            <person name="Deng P."/>
            <person name="Jia W."/>
            <person name="Huang R."/>
            <person name="Zhang M."/>
            <person name="Sun Y."/>
            <person name="Hu J."/>
            <person name="Fu X."/>
            <person name="Schnable P.S."/>
            <person name="Li F."/>
            <person name="Zhang H."/>
            <person name="Feng B."/>
            <person name="Zhu X."/>
            <person name="Liu R."/>
            <person name="Schnable J.C."/>
            <person name="Zhu J.-K."/>
            <person name="Zhang H."/>
        </authorList>
    </citation>
    <scope>NUCLEOTIDE SEQUENCE [LARGE SCALE GENOMIC DNA]</scope>
</reference>
<gene>
    <name evidence="4" type="ORF">C2845_PM08G18320</name>
</gene>
<dbReference type="Gene3D" id="1.20.1280.50">
    <property type="match status" value="1"/>
</dbReference>
<feature type="domain" description="F-box" evidence="2">
    <location>
        <begin position="29"/>
        <end position="68"/>
    </location>
</feature>
<dbReference type="InterPro" id="IPR001810">
    <property type="entry name" value="F-box_dom"/>
</dbReference>
<evidence type="ECO:0000313" key="5">
    <source>
        <dbReference type="Proteomes" id="UP000275267"/>
    </source>
</evidence>
<dbReference type="Pfam" id="PF12937">
    <property type="entry name" value="F-box-like"/>
    <property type="match status" value="1"/>
</dbReference>
<dbReference type="InterPro" id="IPR056594">
    <property type="entry name" value="AT5G49610-like_b-prop"/>
</dbReference>
<dbReference type="Proteomes" id="UP000275267">
    <property type="component" value="Unassembled WGS sequence"/>
</dbReference>
<organism evidence="4 5">
    <name type="scientific">Panicum miliaceum</name>
    <name type="common">Proso millet</name>
    <name type="synonym">Broomcorn millet</name>
    <dbReference type="NCBI Taxonomy" id="4540"/>
    <lineage>
        <taxon>Eukaryota</taxon>
        <taxon>Viridiplantae</taxon>
        <taxon>Streptophyta</taxon>
        <taxon>Embryophyta</taxon>
        <taxon>Tracheophyta</taxon>
        <taxon>Spermatophyta</taxon>
        <taxon>Magnoliopsida</taxon>
        <taxon>Liliopsida</taxon>
        <taxon>Poales</taxon>
        <taxon>Poaceae</taxon>
        <taxon>PACMAD clade</taxon>
        <taxon>Panicoideae</taxon>
        <taxon>Panicodae</taxon>
        <taxon>Paniceae</taxon>
        <taxon>Panicinae</taxon>
        <taxon>Panicum</taxon>
        <taxon>Panicum sect. Panicum</taxon>
    </lineage>
</organism>
<protein>
    <recommendedName>
        <fullName evidence="6">F-box domain-containing protein</fullName>
    </recommendedName>
</protein>
<accession>A0A3L6R0P2</accession>
<evidence type="ECO:0000259" key="2">
    <source>
        <dbReference type="Pfam" id="PF12937"/>
    </source>
</evidence>
<dbReference type="PANTHER" id="PTHR33207">
    <property type="entry name" value="F-BOX DOMAIN CONTAINING PROTEIN-RELATED"/>
    <property type="match status" value="1"/>
</dbReference>
<comment type="caution">
    <text evidence="4">The sequence shown here is derived from an EMBL/GenBank/DDBJ whole genome shotgun (WGS) entry which is preliminary data.</text>
</comment>
<dbReference type="AlphaFoldDB" id="A0A3L6R0P2"/>
<evidence type="ECO:0008006" key="6">
    <source>
        <dbReference type="Google" id="ProtNLM"/>
    </source>
</evidence>
<proteinExistence type="predicted"/>
<evidence type="ECO:0000256" key="1">
    <source>
        <dbReference type="SAM" id="MobiDB-lite"/>
    </source>
</evidence>
<keyword evidence="5" id="KW-1185">Reference proteome</keyword>
<evidence type="ECO:0000259" key="3">
    <source>
        <dbReference type="Pfam" id="PF23635"/>
    </source>
</evidence>
<evidence type="ECO:0000313" key="4">
    <source>
        <dbReference type="EMBL" id="RLM93069.1"/>
    </source>
</evidence>
<dbReference type="SUPFAM" id="SSF81383">
    <property type="entry name" value="F-box domain"/>
    <property type="match status" value="1"/>
</dbReference>
<dbReference type="Pfam" id="PF23635">
    <property type="entry name" value="Beta-prop_AT5G49610-like"/>
    <property type="match status" value="1"/>
</dbReference>